<comment type="caution">
    <text evidence="1">The sequence shown here is derived from an EMBL/GenBank/DDBJ whole genome shotgun (WGS) entry which is preliminary data.</text>
</comment>
<organism evidence="1 2">
    <name type="scientific">Endosaccharibacter trunci</name>
    <dbReference type="NCBI Taxonomy" id="2812733"/>
    <lineage>
        <taxon>Bacteria</taxon>
        <taxon>Pseudomonadati</taxon>
        <taxon>Pseudomonadota</taxon>
        <taxon>Alphaproteobacteria</taxon>
        <taxon>Acetobacterales</taxon>
        <taxon>Acetobacteraceae</taxon>
        <taxon>Endosaccharibacter</taxon>
    </lineage>
</organism>
<name>A0ABT1WAC7_9PROT</name>
<protein>
    <submittedName>
        <fullName evidence="1">Uncharacterized protein</fullName>
    </submittedName>
</protein>
<dbReference type="Proteomes" id="UP001524587">
    <property type="component" value="Unassembled WGS sequence"/>
</dbReference>
<evidence type="ECO:0000313" key="2">
    <source>
        <dbReference type="Proteomes" id="UP001524587"/>
    </source>
</evidence>
<sequence length="94" mass="10085">MSETFTIFLATDGRHTIIGRGDAVEASSDLREAVEKGGVAGWIAIMTGHYYRRDKVKLARVHALGGATDGQWDAAVEAFDAIRRGEPPAGVPVF</sequence>
<dbReference type="RefSeq" id="WP_422865321.1">
    <property type="nucleotide sequence ID" value="NZ_JAMSKV010000017.1"/>
</dbReference>
<keyword evidence="2" id="KW-1185">Reference proteome</keyword>
<proteinExistence type="predicted"/>
<evidence type="ECO:0000313" key="1">
    <source>
        <dbReference type="EMBL" id="MCQ8279832.1"/>
    </source>
</evidence>
<gene>
    <name evidence="1" type="ORF">NFI95_15415</name>
</gene>
<accession>A0ABT1WAC7</accession>
<dbReference type="EMBL" id="JAMSKV010000017">
    <property type="protein sequence ID" value="MCQ8279832.1"/>
    <property type="molecule type" value="Genomic_DNA"/>
</dbReference>
<reference evidence="1 2" key="1">
    <citation type="submission" date="2022-06" db="EMBL/GenBank/DDBJ databases">
        <title>Endosaccharibacter gen. nov., sp. nov., endophytic bacteria isolated from sugarcane.</title>
        <authorList>
            <person name="Pitiwittayakul N."/>
            <person name="Yukphan P."/>
            <person name="Charoenyingcharoen P."/>
            <person name="Tanasupawat S."/>
        </authorList>
    </citation>
    <scope>NUCLEOTIDE SEQUENCE [LARGE SCALE GENOMIC DNA]</scope>
    <source>
        <strain evidence="1 2">KSS8</strain>
    </source>
</reference>